<dbReference type="RefSeq" id="WP_182593298.1">
    <property type="nucleotide sequence ID" value="NZ_JACJIM010000016.1"/>
</dbReference>
<dbReference type="EMBL" id="JACJIM010000016">
    <property type="protein sequence ID" value="MBA9066259.1"/>
    <property type="molecule type" value="Genomic_DNA"/>
</dbReference>
<proteinExistence type="predicted"/>
<comment type="caution">
    <text evidence="3">The sequence shown here is derived from an EMBL/GenBank/DDBJ whole genome shotgun (WGS) entry which is preliminary data.</text>
</comment>
<organism evidence="3 4">
    <name type="scientific">Methylobacterium fujisawaense</name>
    <dbReference type="NCBI Taxonomy" id="107400"/>
    <lineage>
        <taxon>Bacteria</taxon>
        <taxon>Pseudomonadati</taxon>
        <taxon>Pseudomonadota</taxon>
        <taxon>Alphaproteobacteria</taxon>
        <taxon>Hyphomicrobiales</taxon>
        <taxon>Methylobacteriaceae</taxon>
        <taxon>Methylobacterium</taxon>
    </lineage>
</organism>
<accession>A0ABR6DJH3</accession>
<feature type="domain" description="DUF2169" evidence="2">
    <location>
        <begin position="22"/>
        <end position="351"/>
    </location>
</feature>
<reference evidence="3 4" key="1">
    <citation type="submission" date="2020-08" db="EMBL/GenBank/DDBJ databases">
        <title>Genomic Encyclopedia of Type Strains, Phase IV (KMG-IV): sequencing the most valuable type-strain genomes for metagenomic binning, comparative biology and taxonomic classification.</title>
        <authorList>
            <person name="Goeker M."/>
        </authorList>
    </citation>
    <scope>NUCLEOTIDE SEQUENCE [LARGE SCALE GENOMIC DNA]</scope>
    <source>
        <strain evidence="3 4">DSM 5686</strain>
    </source>
</reference>
<dbReference type="GeneID" id="96607268"/>
<protein>
    <recommendedName>
        <fullName evidence="2">DUF2169 domain-containing protein</fullName>
    </recommendedName>
</protein>
<dbReference type="Pfam" id="PF09937">
    <property type="entry name" value="DUF2169"/>
    <property type="match status" value="1"/>
</dbReference>
<name>A0ABR6DJH3_9HYPH</name>
<dbReference type="Proteomes" id="UP000565455">
    <property type="component" value="Unassembled WGS sequence"/>
</dbReference>
<gene>
    <name evidence="3" type="ORF">GGQ91_005687</name>
</gene>
<evidence type="ECO:0000313" key="3">
    <source>
        <dbReference type="EMBL" id="MBA9066259.1"/>
    </source>
</evidence>
<evidence type="ECO:0000313" key="4">
    <source>
        <dbReference type="Proteomes" id="UP000565455"/>
    </source>
</evidence>
<feature type="region of interest" description="Disordered" evidence="1">
    <location>
        <begin position="368"/>
        <end position="393"/>
    </location>
</feature>
<evidence type="ECO:0000256" key="1">
    <source>
        <dbReference type="SAM" id="MobiDB-lite"/>
    </source>
</evidence>
<keyword evidence="4" id="KW-1185">Reference proteome</keyword>
<sequence length="393" mass="42787">MPELVNHAPFPNFRYYAGDNRGGEFGVVIVKATYAIGPDGRLAVAEEQAPLLFTDACHGAVNVSSVWHPSDLVPYKPRTDILVNAVARPPGGMPAAAWLAGVRVSRGGVAVVEKRVRVTGPRRWEPDWARVLSEEERAEWQRHRSAFRGWRLSAPEPVAAVPLRYELAFGGTPPAGTDAEGRPVFADDPYNPIGCGWLHPEGSDHTQAHPAPQILGADEVLDEPYTLRQPHTLGPIPCAWEPRLPLAGTYDQRWLDEIWPDWPPDYDFAYHNAAHPDLICPGHLVGDEHIQLAGLTGDARPVHLDLPGEALAVAFAEPGGAVEVRPMVLDTVLLDVAAPLWADARVFLSWRVRFEPDRYATATILRRPGTGVPDAGPDAASITDQGQARGRAA</sequence>
<dbReference type="InterPro" id="IPR018683">
    <property type="entry name" value="DUF2169"/>
</dbReference>
<evidence type="ECO:0000259" key="2">
    <source>
        <dbReference type="Pfam" id="PF09937"/>
    </source>
</evidence>